<feature type="non-terminal residue" evidence="1">
    <location>
        <position position="127"/>
    </location>
</feature>
<dbReference type="AlphaFoldDB" id="A0A8X6PKB7"/>
<dbReference type="InterPro" id="IPR051549">
    <property type="entry name" value="PEP_Utilizing_Enz"/>
</dbReference>
<dbReference type="PANTHER" id="PTHR43615">
    <property type="entry name" value="PHOSPHOENOLPYRUVATE SYNTHASE-RELATED"/>
    <property type="match status" value="1"/>
</dbReference>
<accession>A0A8X6PKB7</accession>
<keyword evidence="2" id="KW-1185">Reference proteome</keyword>
<dbReference type="PANTHER" id="PTHR43615:SF1">
    <property type="entry name" value="PPDK_N DOMAIN-CONTAINING PROTEIN"/>
    <property type="match status" value="1"/>
</dbReference>
<evidence type="ECO:0000313" key="1">
    <source>
        <dbReference type="EMBL" id="GFT70909.1"/>
    </source>
</evidence>
<organism evidence="1 2">
    <name type="scientific">Nephila pilipes</name>
    <name type="common">Giant wood spider</name>
    <name type="synonym">Nephila maculata</name>
    <dbReference type="NCBI Taxonomy" id="299642"/>
    <lineage>
        <taxon>Eukaryota</taxon>
        <taxon>Metazoa</taxon>
        <taxon>Ecdysozoa</taxon>
        <taxon>Arthropoda</taxon>
        <taxon>Chelicerata</taxon>
        <taxon>Arachnida</taxon>
        <taxon>Araneae</taxon>
        <taxon>Araneomorphae</taxon>
        <taxon>Entelegynae</taxon>
        <taxon>Araneoidea</taxon>
        <taxon>Nephilidae</taxon>
        <taxon>Nephila</taxon>
    </lineage>
</organism>
<gene>
    <name evidence="1" type="primary">pps_14</name>
    <name evidence="1" type="ORF">NPIL_405681</name>
</gene>
<protein>
    <submittedName>
        <fullName evidence="1">Phosphoenolpyruvate synthase</fullName>
    </submittedName>
</protein>
<evidence type="ECO:0000313" key="2">
    <source>
        <dbReference type="Proteomes" id="UP000887013"/>
    </source>
</evidence>
<dbReference type="EMBL" id="BMAW01116487">
    <property type="protein sequence ID" value="GFT70909.1"/>
    <property type="molecule type" value="Genomic_DNA"/>
</dbReference>
<proteinExistence type="predicted"/>
<reference evidence="1" key="1">
    <citation type="submission" date="2020-08" db="EMBL/GenBank/DDBJ databases">
        <title>Multicomponent nature underlies the extraordinary mechanical properties of spider dragline silk.</title>
        <authorList>
            <person name="Kono N."/>
            <person name="Nakamura H."/>
            <person name="Mori M."/>
            <person name="Yoshida Y."/>
            <person name="Ohtoshi R."/>
            <person name="Malay A.D."/>
            <person name="Moran D.A.P."/>
            <person name="Tomita M."/>
            <person name="Numata K."/>
            <person name="Arakawa K."/>
        </authorList>
    </citation>
    <scope>NUCLEOTIDE SEQUENCE</scope>
</reference>
<dbReference type="OrthoDB" id="6123450at2759"/>
<dbReference type="Proteomes" id="UP000887013">
    <property type="component" value="Unassembled WGS sequence"/>
</dbReference>
<comment type="caution">
    <text evidence="1">The sequence shown here is derived from an EMBL/GenBank/DDBJ whole genome shotgun (WGS) entry which is preliminary data.</text>
</comment>
<feature type="non-terminal residue" evidence="1">
    <location>
        <position position="1"/>
    </location>
</feature>
<sequence>FDVQTLTWGKDPKMIIKFLQNLVGVNCENTRKEERFDEIVPKLQIHLRKLARYELKRVYSQCQISVKKREAAKSTLIQCFDYWRRGFRHLGRLLVYKGYLPDEELLFFLTLDEINDMLETRSPSIIS</sequence>
<name>A0A8X6PKB7_NEPPI</name>